<dbReference type="EMBL" id="JBHSOJ010000028">
    <property type="protein sequence ID" value="MFC5631855.1"/>
    <property type="molecule type" value="Genomic_DNA"/>
</dbReference>
<name>A0ABW0UI48_9STRE</name>
<evidence type="ECO:0000313" key="3">
    <source>
        <dbReference type="Proteomes" id="UP001596110"/>
    </source>
</evidence>
<evidence type="ECO:0000256" key="1">
    <source>
        <dbReference type="SAM" id="Phobius"/>
    </source>
</evidence>
<dbReference type="Proteomes" id="UP001596110">
    <property type="component" value="Unassembled WGS sequence"/>
</dbReference>
<reference evidence="3" key="1">
    <citation type="journal article" date="2019" name="Int. J. Syst. Evol. Microbiol.">
        <title>The Global Catalogue of Microorganisms (GCM) 10K type strain sequencing project: providing services to taxonomists for standard genome sequencing and annotation.</title>
        <authorList>
            <consortium name="The Broad Institute Genomics Platform"/>
            <consortium name="The Broad Institute Genome Sequencing Center for Infectious Disease"/>
            <person name="Wu L."/>
            <person name="Ma J."/>
        </authorList>
    </citation>
    <scope>NUCLEOTIDE SEQUENCE [LARGE SCALE GENOMIC DNA]</scope>
    <source>
        <strain evidence="3">DT43</strain>
    </source>
</reference>
<protein>
    <submittedName>
        <fullName evidence="2">Uncharacterized protein</fullName>
    </submittedName>
</protein>
<comment type="caution">
    <text evidence="2">The sequence shown here is derived from an EMBL/GenBank/DDBJ whole genome shotgun (WGS) entry which is preliminary data.</text>
</comment>
<organism evidence="2 3">
    <name type="scientific">Streptococcus caledonicus</name>
    <dbReference type="NCBI Taxonomy" id="2614158"/>
    <lineage>
        <taxon>Bacteria</taxon>
        <taxon>Bacillati</taxon>
        <taxon>Bacillota</taxon>
        <taxon>Bacilli</taxon>
        <taxon>Lactobacillales</taxon>
        <taxon>Streptococcaceae</taxon>
        <taxon>Streptococcus</taxon>
    </lineage>
</organism>
<evidence type="ECO:0000313" key="2">
    <source>
        <dbReference type="EMBL" id="MFC5631855.1"/>
    </source>
</evidence>
<keyword evidence="1" id="KW-1133">Transmembrane helix</keyword>
<feature type="transmembrane region" description="Helical" evidence="1">
    <location>
        <begin position="32"/>
        <end position="53"/>
    </location>
</feature>
<gene>
    <name evidence="2" type="ORF">ACFPQ3_09890</name>
</gene>
<keyword evidence="1" id="KW-0812">Transmembrane</keyword>
<keyword evidence="1" id="KW-0472">Membrane</keyword>
<proteinExistence type="predicted"/>
<dbReference type="RefSeq" id="WP_156806863.1">
    <property type="nucleotide sequence ID" value="NZ_JBHSOJ010000028.1"/>
</dbReference>
<sequence>MAKNRDEFETIVQEIEDIVEHTRRGGIRLRTIWTYLRIFLPLMIVGAVMYIFFFRDIKRYDTLSEYARNISITKGNKQKFAWTYDDFVKLDWDDQKVSETSLDEVLEKFGNPSGVEMISLDDSKESLQLSYGTMIGTGDSYSHVVLVFNDFDGEFTLTYKFFTDLDGIPYEDTVGEVTHFWTAEEFDSVKVGEEGSGVGGVKIEEFLKQFGPPSSIYSIGINDELTLTLNYSDFEGKNYVNFDFFRLDETGDFRLSRKDGEFRVKAE</sequence>
<keyword evidence="3" id="KW-1185">Reference proteome</keyword>
<accession>A0ABW0UI48</accession>